<dbReference type="AlphaFoldDB" id="A0A914EDH0"/>
<evidence type="ECO:0000256" key="1">
    <source>
        <dbReference type="ARBA" id="ARBA00006484"/>
    </source>
</evidence>
<dbReference type="WBParaSite" id="ACRNAN_scaffold729.g24359.t1">
    <property type="protein sequence ID" value="ACRNAN_scaffold729.g24359.t1"/>
    <property type="gene ID" value="ACRNAN_scaffold729.g24359"/>
</dbReference>
<keyword evidence="2" id="KW-0521">NADP</keyword>
<sequence>MTKIYAVTGSNKGIGYAIVKGLSEKISNAIIYLLARNSALGESALTKLKSESNGKQISEVKFHQLDITNDESSKRFAEYLKSTHGGLDVLVNNAGISGNYTGLGQGNTDPIDKEAEHVLGVNYYGTKRITNALLPLIRPGGRIVNLCSLMGVMDGSGYMSNLGKYDEKYIHKFNSPDFTVKDVDEFVDDYIRLSKEEVKTGEPKRKQGGFFEGPYSAYAVSKASDIAYTVALSRVVKDRNITVNGCCPGYVGTDLNHNSGHLTTDQGADTPIYLATGENLPVGKFFSERKVVQWP</sequence>
<dbReference type="Gene3D" id="3.40.50.720">
    <property type="entry name" value="NAD(P)-binding Rossmann-like Domain"/>
    <property type="match status" value="1"/>
</dbReference>
<reference evidence="6" key="1">
    <citation type="submission" date="2022-11" db="UniProtKB">
        <authorList>
            <consortium name="WormBaseParasite"/>
        </authorList>
    </citation>
    <scope>IDENTIFICATION</scope>
</reference>
<proteinExistence type="inferred from homology"/>
<comment type="similarity">
    <text evidence="1 4">Belongs to the short-chain dehydrogenases/reductases (SDR) family.</text>
</comment>
<evidence type="ECO:0000256" key="4">
    <source>
        <dbReference type="RuleBase" id="RU000363"/>
    </source>
</evidence>
<dbReference type="PRINTS" id="PR00081">
    <property type="entry name" value="GDHRDH"/>
</dbReference>
<name>A0A914EDH0_9BILA</name>
<keyword evidence="3" id="KW-0560">Oxidoreductase</keyword>
<evidence type="ECO:0000256" key="2">
    <source>
        <dbReference type="ARBA" id="ARBA00022857"/>
    </source>
</evidence>
<organism evidence="5 6">
    <name type="scientific">Acrobeloides nanus</name>
    <dbReference type="NCBI Taxonomy" id="290746"/>
    <lineage>
        <taxon>Eukaryota</taxon>
        <taxon>Metazoa</taxon>
        <taxon>Ecdysozoa</taxon>
        <taxon>Nematoda</taxon>
        <taxon>Chromadorea</taxon>
        <taxon>Rhabditida</taxon>
        <taxon>Tylenchina</taxon>
        <taxon>Cephalobomorpha</taxon>
        <taxon>Cephaloboidea</taxon>
        <taxon>Cephalobidae</taxon>
        <taxon>Acrobeloides</taxon>
    </lineage>
</organism>
<dbReference type="PANTHER" id="PTHR43963:SF6">
    <property type="entry name" value="CHAIN DEHYDROGENASE FAMILY PROTEIN, PUTATIVE (AFU_ORTHOLOGUE AFUA_3G15350)-RELATED"/>
    <property type="match status" value="1"/>
</dbReference>
<evidence type="ECO:0000256" key="3">
    <source>
        <dbReference type="ARBA" id="ARBA00023002"/>
    </source>
</evidence>
<dbReference type="InterPro" id="IPR002347">
    <property type="entry name" value="SDR_fam"/>
</dbReference>
<accession>A0A914EDH0</accession>
<protein>
    <submittedName>
        <fullName evidence="6">Carbonyl reductase</fullName>
    </submittedName>
</protein>
<dbReference type="GO" id="GO:0016491">
    <property type="term" value="F:oxidoreductase activity"/>
    <property type="evidence" value="ECO:0007669"/>
    <property type="project" value="UniProtKB-KW"/>
</dbReference>
<evidence type="ECO:0000313" key="5">
    <source>
        <dbReference type="Proteomes" id="UP000887540"/>
    </source>
</evidence>
<dbReference type="SUPFAM" id="SSF51735">
    <property type="entry name" value="NAD(P)-binding Rossmann-fold domains"/>
    <property type="match status" value="1"/>
</dbReference>
<evidence type="ECO:0000313" key="6">
    <source>
        <dbReference type="WBParaSite" id="ACRNAN_scaffold729.g24359.t1"/>
    </source>
</evidence>
<dbReference type="PANTHER" id="PTHR43963">
    <property type="entry name" value="CARBONYL REDUCTASE 1-RELATED"/>
    <property type="match status" value="1"/>
</dbReference>
<dbReference type="Proteomes" id="UP000887540">
    <property type="component" value="Unplaced"/>
</dbReference>
<keyword evidence="5" id="KW-1185">Reference proteome</keyword>
<dbReference type="Pfam" id="PF00106">
    <property type="entry name" value="adh_short"/>
    <property type="match status" value="2"/>
</dbReference>
<dbReference type="InterPro" id="IPR036291">
    <property type="entry name" value="NAD(P)-bd_dom_sf"/>
</dbReference>
<dbReference type="PRINTS" id="PR00080">
    <property type="entry name" value="SDRFAMILY"/>
</dbReference>